<protein>
    <submittedName>
        <fullName evidence="1">Uncharacterized protein</fullName>
    </submittedName>
</protein>
<dbReference type="Proteomes" id="UP000215377">
    <property type="component" value="Unassembled WGS sequence"/>
</dbReference>
<sequence>MDLPVGQWTWRVSWHPETGVAIGIHEPDLSIAAALISGFADGSTADQLRRLADAIDDMQPEGIE</sequence>
<organism evidence="1 2">
    <name type="scientific">Marinibacterium profundimaris</name>
    <dbReference type="NCBI Taxonomy" id="1679460"/>
    <lineage>
        <taxon>Bacteria</taxon>
        <taxon>Pseudomonadati</taxon>
        <taxon>Pseudomonadota</taxon>
        <taxon>Alphaproteobacteria</taxon>
        <taxon>Rhodobacterales</taxon>
        <taxon>Paracoccaceae</taxon>
        <taxon>Marinibacterium</taxon>
    </lineage>
</organism>
<dbReference type="AlphaFoldDB" id="A0A225NRX9"/>
<evidence type="ECO:0000313" key="2">
    <source>
        <dbReference type="Proteomes" id="UP000215377"/>
    </source>
</evidence>
<keyword evidence="2" id="KW-1185">Reference proteome</keyword>
<name>A0A225NRX9_9RHOB</name>
<proteinExistence type="predicted"/>
<dbReference type="EMBL" id="AQQR01000001">
    <property type="protein sequence ID" value="OWU77612.1"/>
    <property type="molecule type" value="Genomic_DNA"/>
</dbReference>
<evidence type="ECO:0000313" key="1">
    <source>
        <dbReference type="EMBL" id="OWU77612.1"/>
    </source>
</evidence>
<accession>A0A225NRX9</accession>
<comment type="caution">
    <text evidence="1">The sequence shown here is derived from an EMBL/GenBank/DDBJ whole genome shotgun (WGS) entry which is preliminary data.</text>
</comment>
<gene>
    <name evidence="1" type="ORF">ATO3_02715</name>
</gene>
<reference evidence="1 2" key="1">
    <citation type="submission" date="2013-04" db="EMBL/GenBank/DDBJ databases">
        <title>Oceanicola sp. 22II1-22F33 Genome Sequencing.</title>
        <authorList>
            <person name="Lai Q."/>
            <person name="Li G."/>
            <person name="Shao Z."/>
        </authorList>
    </citation>
    <scope>NUCLEOTIDE SEQUENCE [LARGE SCALE GENOMIC DNA]</scope>
    <source>
        <strain evidence="1 2">22II1-22F33</strain>
    </source>
</reference>